<sequence length="180" mass="19070">MSLNLDNEPSSGSPILSGPAANIQGDVPDVHPCNCNKSIASPHQLSPPRTAERSLGEAHAIRPSLKSLHGRQLLPTPILTDARTSLEQTRLSQSPCLNTGESQQKQRSKAPAPVTYADILQSPFTPTPASVQRRSQSPSSSSAFFTPETCLDKTITPPAPSTPKRNAASEAGHSSNSIFL</sequence>
<gene>
    <name evidence="1" type="ORF">F5148DRAFT_1285606</name>
</gene>
<evidence type="ECO:0000313" key="1">
    <source>
        <dbReference type="EMBL" id="KAI9507123.1"/>
    </source>
</evidence>
<evidence type="ECO:0000313" key="2">
    <source>
        <dbReference type="Proteomes" id="UP001207468"/>
    </source>
</evidence>
<accession>A0ACC0U5Z3</accession>
<protein>
    <submittedName>
        <fullName evidence="1">Uncharacterized protein</fullName>
    </submittedName>
</protein>
<comment type="caution">
    <text evidence="1">The sequence shown here is derived from an EMBL/GenBank/DDBJ whole genome shotgun (WGS) entry which is preliminary data.</text>
</comment>
<organism evidence="1 2">
    <name type="scientific">Russula earlei</name>
    <dbReference type="NCBI Taxonomy" id="71964"/>
    <lineage>
        <taxon>Eukaryota</taxon>
        <taxon>Fungi</taxon>
        <taxon>Dikarya</taxon>
        <taxon>Basidiomycota</taxon>
        <taxon>Agaricomycotina</taxon>
        <taxon>Agaricomycetes</taxon>
        <taxon>Russulales</taxon>
        <taxon>Russulaceae</taxon>
        <taxon>Russula</taxon>
    </lineage>
</organism>
<reference evidence="1" key="1">
    <citation type="submission" date="2021-03" db="EMBL/GenBank/DDBJ databases">
        <title>Evolutionary priming and transition to the ectomycorrhizal habit in an iconic lineage of mushroom-forming fungi: is preadaptation a requirement?</title>
        <authorList>
            <consortium name="DOE Joint Genome Institute"/>
            <person name="Looney B.P."/>
            <person name="Miyauchi S."/>
            <person name="Morin E."/>
            <person name="Drula E."/>
            <person name="Courty P.E."/>
            <person name="Chicoki N."/>
            <person name="Fauchery L."/>
            <person name="Kohler A."/>
            <person name="Kuo A."/>
            <person name="LaButti K."/>
            <person name="Pangilinan J."/>
            <person name="Lipzen A."/>
            <person name="Riley R."/>
            <person name="Andreopoulos W."/>
            <person name="He G."/>
            <person name="Johnson J."/>
            <person name="Barry K.W."/>
            <person name="Grigoriev I.V."/>
            <person name="Nagy L."/>
            <person name="Hibbett D."/>
            <person name="Henrissat B."/>
            <person name="Matheny P.B."/>
            <person name="Labbe J."/>
            <person name="Martin A.F."/>
        </authorList>
    </citation>
    <scope>NUCLEOTIDE SEQUENCE</scope>
    <source>
        <strain evidence="1">BPL698</strain>
    </source>
</reference>
<dbReference type="EMBL" id="JAGFNK010000139">
    <property type="protein sequence ID" value="KAI9507123.1"/>
    <property type="molecule type" value="Genomic_DNA"/>
</dbReference>
<dbReference type="Proteomes" id="UP001207468">
    <property type="component" value="Unassembled WGS sequence"/>
</dbReference>
<name>A0ACC0U5Z3_9AGAM</name>
<keyword evidence="2" id="KW-1185">Reference proteome</keyword>
<proteinExistence type="predicted"/>